<name>A0A4R3JBR3_9PROT</name>
<proteinExistence type="predicted"/>
<comment type="caution">
    <text evidence="3">The sequence shown here is derived from an EMBL/GenBank/DDBJ whole genome shotgun (WGS) entry which is preliminary data.</text>
</comment>
<dbReference type="SMART" id="SM00858">
    <property type="entry name" value="SAF"/>
    <property type="match status" value="1"/>
</dbReference>
<dbReference type="GO" id="GO:0019698">
    <property type="term" value="P:D-galacturonate catabolic process"/>
    <property type="evidence" value="ECO:0007669"/>
    <property type="project" value="TreeGrafter"/>
</dbReference>
<keyword evidence="4" id="KW-1185">Reference proteome</keyword>
<dbReference type="AlphaFoldDB" id="A0A4R3JBR3"/>
<dbReference type="PANTHER" id="PTHR30536">
    <property type="entry name" value="ALTRONATE/GALACTARATE DEHYDRATASE"/>
    <property type="match status" value="1"/>
</dbReference>
<evidence type="ECO:0000259" key="2">
    <source>
        <dbReference type="SMART" id="SM00858"/>
    </source>
</evidence>
<organism evidence="3 4">
    <name type="scientific">Varunaivibrio sulfuroxidans</name>
    <dbReference type="NCBI Taxonomy" id="1773489"/>
    <lineage>
        <taxon>Bacteria</taxon>
        <taxon>Pseudomonadati</taxon>
        <taxon>Pseudomonadota</taxon>
        <taxon>Alphaproteobacteria</taxon>
        <taxon>Rhodospirillales</taxon>
        <taxon>Magnetovibrionaceae</taxon>
        <taxon>Varunaivibrio</taxon>
    </lineage>
</organism>
<dbReference type="InterPro" id="IPR052172">
    <property type="entry name" value="UxaA_altronate/galactarate_dh"/>
</dbReference>
<dbReference type="InterPro" id="IPR044144">
    <property type="entry name" value="SAF_UxaA/GarD"/>
</dbReference>
<evidence type="ECO:0000313" key="4">
    <source>
        <dbReference type="Proteomes" id="UP000295304"/>
    </source>
</evidence>
<dbReference type="GO" id="GO:0016829">
    <property type="term" value="F:lyase activity"/>
    <property type="evidence" value="ECO:0007669"/>
    <property type="project" value="UniProtKB-KW"/>
</dbReference>
<dbReference type="InterPro" id="IPR013974">
    <property type="entry name" value="SAF"/>
</dbReference>
<keyword evidence="1 3" id="KW-0456">Lyase</keyword>
<dbReference type="PANTHER" id="PTHR30536:SF5">
    <property type="entry name" value="ALTRONATE DEHYDRATASE"/>
    <property type="match status" value="1"/>
</dbReference>
<gene>
    <name evidence="3" type="ORF">EDD55_104177</name>
</gene>
<evidence type="ECO:0000313" key="3">
    <source>
        <dbReference type="EMBL" id="TCS63084.1"/>
    </source>
</evidence>
<dbReference type="CDD" id="cd11613">
    <property type="entry name" value="SAF_AH_GD"/>
    <property type="match status" value="1"/>
</dbReference>
<accession>A0A4R3JBR3</accession>
<evidence type="ECO:0000256" key="1">
    <source>
        <dbReference type="ARBA" id="ARBA00023239"/>
    </source>
</evidence>
<dbReference type="RefSeq" id="WP_132938815.1">
    <property type="nucleotide sequence ID" value="NZ_CP119676.1"/>
</dbReference>
<dbReference type="OrthoDB" id="9804574at2"/>
<protein>
    <submittedName>
        <fullName evidence="3">(2R)-sulfolactate sulfo-lyase subunit alpha</fullName>
    </submittedName>
</protein>
<dbReference type="Proteomes" id="UP000295304">
    <property type="component" value="Unassembled WGS sequence"/>
</dbReference>
<sequence>MPAPQFIVHDAKDTVGVVVVEGVKKGAALDGWVMENDSRIAIAAAEDIPLGHKIALGEIKKGETVLKYGHDIGKAVADIPAGAHAHVHNVKTKKW</sequence>
<dbReference type="Gene3D" id="2.30.130.110">
    <property type="match status" value="1"/>
</dbReference>
<feature type="domain" description="SAF" evidence="2">
    <location>
        <begin position="14"/>
        <end position="91"/>
    </location>
</feature>
<dbReference type="EMBL" id="SLZW01000004">
    <property type="protein sequence ID" value="TCS63084.1"/>
    <property type="molecule type" value="Genomic_DNA"/>
</dbReference>
<reference evidence="3 4" key="1">
    <citation type="submission" date="2019-03" db="EMBL/GenBank/DDBJ databases">
        <title>Genomic Encyclopedia of Type Strains, Phase IV (KMG-IV): sequencing the most valuable type-strain genomes for metagenomic binning, comparative biology and taxonomic classification.</title>
        <authorList>
            <person name="Goeker M."/>
        </authorList>
    </citation>
    <scope>NUCLEOTIDE SEQUENCE [LARGE SCALE GENOMIC DNA]</scope>
    <source>
        <strain evidence="3 4">DSM 101688</strain>
    </source>
</reference>